<keyword evidence="2" id="KW-0378">Hydrolase</keyword>
<name>A0AAU7LRX0_9BURK</name>
<dbReference type="PANTHER" id="PTHR42972">
    <property type="entry name" value="TOL-PAL SYSTEM PROTEIN TOLB"/>
    <property type="match status" value="1"/>
</dbReference>
<accession>A0AAU7LRX0</accession>
<dbReference type="GO" id="GO:0016787">
    <property type="term" value="F:hydrolase activity"/>
    <property type="evidence" value="ECO:0007669"/>
    <property type="project" value="UniProtKB-KW"/>
</dbReference>
<evidence type="ECO:0000256" key="2">
    <source>
        <dbReference type="ARBA" id="ARBA00022801"/>
    </source>
</evidence>
<dbReference type="AlphaFoldDB" id="A0AAU7LRX0"/>
<proteinExistence type="predicted"/>
<evidence type="ECO:0000256" key="1">
    <source>
        <dbReference type="ARBA" id="ARBA00022729"/>
    </source>
</evidence>
<dbReference type="GO" id="GO:0005576">
    <property type="term" value="C:extracellular region"/>
    <property type="evidence" value="ECO:0007669"/>
    <property type="project" value="InterPro"/>
</dbReference>
<dbReference type="InterPro" id="IPR010126">
    <property type="entry name" value="Esterase_phb"/>
</dbReference>
<gene>
    <name evidence="4" type="ORF">ABLV49_00695</name>
</gene>
<dbReference type="Pfam" id="PF10503">
    <property type="entry name" value="Esterase_PHB"/>
    <property type="match status" value="1"/>
</dbReference>
<organism evidence="4">
    <name type="scientific">Polaromonas hydrogenivorans</name>
    <dbReference type="NCBI Taxonomy" id="335476"/>
    <lineage>
        <taxon>Bacteria</taxon>
        <taxon>Pseudomonadati</taxon>
        <taxon>Pseudomonadota</taxon>
        <taxon>Betaproteobacteria</taxon>
        <taxon>Burkholderiales</taxon>
        <taxon>Comamonadaceae</taxon>
        <taxon>Polaromonas</taxon>
    </lineage>
</organism>
<sequence length="348" mass="37096">MSLPRSIASLVLFSLTAAQALAQPAAAPASLPAYGANPQQTSVSGLSSGAFMAVQMQVAYSGSIIGAGVVAGGPYYCAANNMMYATTICMGNGMPIYPPLLVSAAQSFADAGLIDPLKNLNQRRVYVFSGTDDTVVRQPVVDATVEFFKEVGVRPAQLQYVNKMPAGHAVITPSYGNDCAANADPYISHCNVESKGYDQAGALLQHIYGPLQQRVDTPAGQIVSFNQRTYASSATGMAGTGYLYVPKSCSATGANCKVHVAIHGCKQSAESVGNQFYTDTGYNNWADNNKLMVLYPQVNKSWSPLNPDGCWDWWGYTGTNYAYKSGSQMQAIKAMVNRLAQQPKKSRT</sequence>
<dbReference type="PANTHER" id="PTHR42972:SF8">
    <property type="entry name" value="POLYHYDROXYBUTYRATE DEPOLYMERASE"/>
    <property type="match status" value="1"/>
</dbReference>
<dbReference type="RefSeq" id="WP_349279721.1">
    <property type="nucleotide sequence ID" value="NZ_CBCSCU010000013.1"/>
</dbReference>
<feature type="chain" id="PRO_5043918993" evidence="3">
    <location>
        <begin position="23"/>
        <end position="348"/>
    </location>
</feature>
<protein>
    <submittedName>
        <fullName evidence="4">PHB depolymerase family esterase</fullName>
    </submittedName>
</protein>
<keyword evidence="1 3" id="KW-0732">Signal</keyword>
<dbReference type="Gene3D" id="3.40.50.1820">
    <property type="entry name" value="alpha/beta hydrolase"/>
    <property type="match status" value="2"/>
</dbReference>
<dbReference type="SUPFAM" id="SSF53474">
    <property type="entry name" value="alpha/beta-Hydrolases"/>
    <property type="match status" value="1"/>
</dbReference>
<dbReference type="InterPro" id="IPR029058">
    <property type="entry name" value="AB_hydrolase_fold"/>
</dbReference>
<feature type="signal peptide" evidence="3">
    <location>
        <begin position="1"/>
        <end position="22"/>
    </location>
</feature>
<evidence type="ECO:0000313" key="4">
    <source>
        <dbReference type="EMBL" id="XBP70389.1"/>
    </source>
</evidence>
<reference evidence="4" key="1">
    <citation type="submission" date="2024-05" db="EMBL/GenBank/DDBJ databases">
        <authorList>
            <person name="Bunk B."/>
            <person name="Swiderski J."/>
            <person name="Sproer C."/>
            <person name="Thiel V."/>
        </authorList>
    </citation>
    <scope>NUCLEOTIDE SEQUENCE</scope>
    <source>
        <strain evidence="4">DSM 17735</strain>
    </source>
</reference>
<dbReference type="EMBL" id="CP157675">
    <property type="protein sequence ID" value="XBP70389.1"/>
    <property type="molecule type" value="Genomic_DNA"/>
</dbReference>
<evidence type="ECO:0000256" key="3">
    <source>
        <dbReference type="SAM" id="SignalP"/>
    </source>
</evidence>